<sequence length="151" mass="16754">MMSLECRVPPLLLFGLIVAAMLGWGGVAESNSGAGWRLAALLLAVLGTVFGLGGVLRFRRQGTTVTPLHPEQASALVTGGLYRLSRNPMYLGLLCWTMALACYLGGLWVWLGPLLLWGWLSRWQIVPEERALQARFGDGYADYCRRVRRWC</sequence>
<keyword evidence="4 5" id="KW-0472">Membrane</keyword>
<keyword evidence="2 5" id="KW-0812">Transmembrane</keyword>
<reference evidence="6" key="2">
    <citation type="submission" date="2020-01" db="EMBL/GenBank/DDBJ databases">
        <authorList>
            <consortium name="NCBI Pathogen Detection Project"/>
        </authorList>
    </citation>
    <scope>NUCLEOTIDE SEQUENCE</scope>
    <source>
        <strain evidence="6">OLC2673_Aeromonas</strain>
    </source>
</reference>
<proteinExistence type="predicted"/>
<dbReference type="InterPro" id="IPR007318">
    <property type="entry name" value="Phopholipid_MeTrfase"/>
</dbReference>
<feature type="transmembrane region" description="Helical" evidence="5">
    <location>
        <begin position="90"/>
        <end position="111"/>
    </location>
</feature>
<evidence type="ECO:0000256" key="1">
    <source>
        <dbReference type="ARBA" id="ARBA00004127"/>
    </source>
</evidence>
<evidence type="ECO:0000313" key="6">
    <source>
        <dbReference type="EMBL" id="HAT6344886.1"/>
    </source>
</evidence>
<feature type="transmembrane region" description="Helical" evidence="5">
    <location>
        <begin position="38"/>
        <end position="58"/>
    </location>
</feature>
<comment type="caution">
    <text evidence="6">The sequence shown here is derived from an EMBL/GenBank/DDBJ whole genome shotgun (WGS) entry which is preliminary data.</text>
</comment>
<reference evidence="6" key="1">
    <citation type="journal article" date="2018" name="Genome Biol.">
        <title>SKESA: strategic k-mer extension for scrupulous assemblies.</title>
        <authorList>
            <person name="Souvorov A."/>
            <person name="Agarwala R."/>
            <person name="Lipman D.J."/>
        </authorList>
    </citation>
    <scope>NUCLEOTIDE SEQUENCE</scope>
    <source>
        <strain evidence="6">OLC2673_Aeromonas</strain>
    </source>
</reference>
<dbReference type="InterPro" id="IPR052527">
    <property type="entry name" value="Metal_cation-efflux_comp"/>
</dbReference>
<accession>A0AAD3YL01</accession>
<dbReference type="Pfam" id="PF04191">
    <property type="entry name" value="PEMT"/>
    <property type="match status" value="1"/>
</dbReference>
<organism evidence="6 7">
    <name type="scientific">Aeromonas hydrophila</name>
    <dbReference type="NCBI Taxonomy" id="644"/>
    <lineage>
        <taxon>Bacteria</taxon>
        <taxon>Pseudomonadati</taxon>
        <taxon>Pseudomonadota</taxon>
        <taxon>Gammaproteobacteria</taxon>
        <taxon>Aeromonadales</taxon>
        <taxon>Aeromonadaceae</taxon>
        <taxon>Aeromonas</taxon>
    </lineage>
</organism>
<evidence type="ECO:0000256" key="4">
    <source>
        <dbReference type="ARBA" id="ARBA00023136"/>
    </source>
</evidence>
<protein>
    <submittedName>
        <fullName evidence="6">Isoprenylcysteine carboxylmethyltransferase family protein</fullName>
    </submittedName>
</protein>
<dbReference type="PANTHER" id="PTHR43847:SF1">
    <property type="entry name" value="BLL3993 PROTEIN"/>
    <property type="match status" value="1"/>
</dbReference>
<dbReference type="GO" id="GO:0012505">
    <property type="term" value="C:endomembrane system"/>
    <property type="evidence" value="ECO:0007669"/>
    <property type="project" value="UniProtKB-SubCell"/>
</dbReference>
<dbReference type="Proteomes" id="UP000859505">
    <property type="component" value="Unassembled WGS sequence"/>
</dbReference>
<name>A0AAD3YL01_AERHY</name>
<comment type="subcellular location">
    <subcellularLocation>
        <location evidence="1">Endomembrane system</location>
        <topology evidence="1">Multi-pass membrane protein</topology>
    </subcellularLocation>
</comment>
<evidence type="ECO:0000313" key="7">
    <source>
        <dbReference type="Proteomes" id="UP000859505"/>
    </source>
</evidence>
<evidence type="ECO:0000256" key="5">
    <source>
        <dbReference type="SAM" id="Phobius"/>
    </source>
</evidence>
<dbReference type="PANTHER" id="PTHR43847">
    <property type="entry name" value="BLL3993 PROTEIN"/>
    <property type="match status" value="1"/>
</dbReference>
<dbReference type="Gene3D" id="1.20.120.1630">
    <property type="match status" value="1"/>
</dbReference>
<dbReference type="KEGG" id="aaj:BOQ57_13350"/>
<keyword evidence="3 5" id="KW-1133">Transmembrane helix</keyword>
<dbReference type="RefSeq" id="WP_073350678.1">
    <property type="nucleotide sequence ID" value="NZ_AP022206.1"/>
</dbReference>
<evidence type="ECO:0000256" key="2">
    <source>
        <dbReference type="ARBA" id="ARBA00022692"/>
    </source>
</evidence>
<dbReference type="AlphaFoldDB" id="A0AAD3YL01"/>
<evidence type="ECO:0000256" key="3">
    <source>
        <dbReference type="ARBA" id="ARBA00022989"/>
    </source>
</evidence>
<gene>
    <name evidence="6" type="ORF">JAJ28_002636</name>
</gene>
<dbReference type="EMBL" id="DACTUL010000020">
    <property type="protein sequence ID" value="HAT6344886.1"/>
    <property type="molecule type" value="Genomic_DNA"/>
</dbReference>